<evidence type="ECO:0000256" key="3">
    <source>
        <dbReference type="ARBA" id="ARBA00022603"/>
    </source>
</evidence>
<comment type="caution">
    <text evidence="8">The sequence shown here is derived from an EMBL/GenBank/DDBJ whole genome shotgun (WGS) entry which is preliminary data.</text>
</comment>
<evidence type="ECO:0000259" key="7">
    <source>
        <dbReference type="Pfam" id="PF01728"/>
    </source>
</evidence>
<keyword evidence="4" id="KW-0808">Transferase</keyword>
<evidence type="ECO:0000256" key="2">
    <source>
        <dbReference type="ARBA" id="ARBA00022552"/>
    </source>
</evidence>
<organism evidence="8 9">
    <name type="scientific">Austropuccinia psidii MF-1</name>
    <dbReference type="NCBI Taxonomy" id="1389203"/>
    <lineage>
        <taxon>Eukaryota</taxon>
        <taxon>Fungi</taxon>
        <taxon>Dikarya</taxon>
        <taxon>Basidiomycota</taxon>
        <taxon>Pucciniomycotina</taxon>
        <taxon>Pucciniomycetes</taxon>
        <taxon>Pucciniales</taxon>
        <taxon>Sphaerophragmiaceae</taxon>
        <taxon>Austropuccinia</taxon>
    </lineage>
</organism>
<evidence type="ECO:0000256" key="6">
    <source>
        <dbReference type="ARBA" id="ARBA00041184"/>
    </source>
</evidence>
<name>A0A9Q3H1Y3_9BASI</name>
<keyword evidence="3" id="KW-0489">Methyltransferase</keyword>
<feature type="domain" description="Ribosomal RNA methyltransferase FtsJ" evidence="7">
    <location>
        <begin position="60"/>
        <end position="267"/>
    </location>
</feature>
<reference evidence="8" key="1">
    <citation type="submission" date="2021-03" db="EMBL/GenBank/DDBJ databases">
        <title>Draft genome sequence of rust myrtle Austropuccinia psidii MF-1, a brazilian biotype.</title>
        <authorList>
            <person name="Quecine M.C."/>
            <person name="Pachon D.M.R."/>
            <person name="Bonatelli M.L."/>
            <person name="Correr F.H."/>
            <person name="Franceschini L.M."/>
            <person name="Leite T.F."/>
            <person name="Margarido G.R.A."/>
            <person name="Almeida C.A."/>
            <person name="Ferrarezi J.A."/>
            <person name="Labate C.A."/>
        </authorList>
    </citation>
    <scope>NUCLEOTIDE SEQUENCE</scope>
    <source>
        <strain evidence="8">MF-1</strain>
    </source>
</reference>
<dbReference type="Pfam" id="PF01728">
    <property type="entry name" value="FtsJ"/>
    <property type="match status" value="1"/>
</dbReference>
<sequence length="271" mass="30629">MLSQPRIRLHHLSHFRAFERYICMASVLFKQTSSSKRFIRRALTDPYGKSRASAMGQPTYVARSAHKLIQLDQQLGLFPRRGGPTRVVDLGAAPGGWTEVVLERLNKVPCKDDKLHCVIACDLLPLDRSIRSKVSEKIKLHTIHGDFNNPIIQAEVKSHLDSVHADIKSHSQIGPTIILSDMLPPITGISIKDTQGSFDLCMAVAHLARNYIRADDPLPNVLVLKHLQSGLTEELKKSLMMDWKQVKWIKPLASRSESREGYFVVRDRKQN</sequence>
<proteinExistence type="inferred from homology"/>
<dbReference type="Gene3D" id="3.40.50.150">
    <property type="entry name" value="Vaccinia Virus protein VP39"/>
    <property type="match status" value="1"/>
</dbReference>
<dbReference type="EMBL" id="AVOT02008951">
    <property type="protein sequence ID" value="MBW0487059.1"/>
    <property type="molecule type" value="Genomic_DNA"/>
</dbReference>
<dbReference type="PANTHER" id="PTHR10920">
    <property type="entry name" value="RIBOSOMAL RNA METHYLTRANSFERASE"/>
    <property type="match status" value="1"/>
</dbReference>
<dbReference type="GO" id="GO:0008650">
    <property type="term" value="F:rRNA (uridine-2'-O-)-methyltransferase activity"/>
    <property type="evidence" value="ECO:0007669"/>
    <property type="project" value="TreeGrafter"/>
</dbReference>
<dbReference type="OrthoDB" id="20105at2759"/>
<keyword evidence="9" id="KW-1185">Reference proteome</keyword>
<keyword evidence="5" id="KW-0949">S-adenosyl-L-methionine</keyword>
<evidence type="ECO:0000256" key="5">
    <source>
        <dbReference type="ARBA" id="ARBA00022691"/>
    </source>
</evidence>
<keyword evidence="2" id="KW-0698">rRNA processing</keyword>
<protein>
    <recommendedName>
        <fullName evidence="6">rRNA methyltransferase 2, mitochondrial</fullName>
    </recommendedName>
</protein>
<dbReference type="SUPFAM" id="SSF53335">
    <property type="entry name" value="S-adenosyl-L-methionine-dependent methyltransferases"/>
    <property type="match status" value="1"/>
</dbReference>
<accession>A0A9Q3H1Y3</accession>
<dbReference type="InterPro" id="IPR050082">
    <property type="entry name" value="RNA_methyltr_RlmE"/>
</dbReference>
<evidence type="ECO:0000256" key="4">
    <source>
        <dbReference type="ARBA" id="ARBA00022679"/>
    </source>
</evidence>
<evidence type="ECO:0000256" key="1">
    <source>
        <dbReference type="ARBA" id="ARBA00009258"/>
    </source>
</evidence>
<comment type="similarity">
    <text evidence="1">Belongs to the class I-like SAM-binding methyltransferase superfamily. RNA methyltransferase RlmE family.</text>
</comment>
<dbReference type="GO" id="GO:0005739">
    <property type="term" value="C:mitochondrion"/>
    <property type="evidence" value="ECO:0007669"/>
    <property type="project" value="TreeGrafter"/>
</dbReference>
<dbReference type="PANTHER" id="PTHR10920:SF18">
    <property type="entry name" value="RRNA METHYLTRANSFERASE 2, MITOCHONDRIAL"/>
    <property type="match status" value="1"/>
</dbReference>
<evidence type="ECO:0000313" key="8">
    <source>
        <dbReference type="EMBL" id="MBW0487059.1"/>
    </source>
</evidence>
<dbReference type="InterPro" id="IPR029063">
    <property type="entry name" value="SAM-dependent_MTases_sf"/>
</dbReference>
<gene>
    <name evidence="8" type="ORF">O181_026774</name>
</gene>
<evidence type="ECO:0000313" key="9">
    <source>
        <dbReference type="Proteomes" id="UP000765509"/>
    </source>
</evidence>
<dbReference type="Proteomes" id="UP000765509">
    <property type="component" value="Unassembled WGS sequence"/>
</dbReference>
<dbReference type="AlphaFoldDB" id="A0A9Q3H1Y3"/>
<dbReference type="InterPro" id="IPR002877">
    <property type="entry name" value="RNA_MeTrfase_FtsJ_dom"/>
</dbReference>